<protein>
    <recommendedName>
        <fullName evidence="3">MULE transposase domain-containing protein</fullName>
    </recommendedName>
</protein>
<dbReference type="OrthoDB" id="5839148at2759"/>
<reference evidence="1 2" key="1">
    <citation type="submission" date="2014-03" db="EMBL/GenBank/DDBJ databases">
        <title>Draft genome of the hookworm Oesophagostomum dentatum.</title>
        <authorList>
            <person name="Mitreva M."/>
        </authorList>
    </citation>
    <scope>NUCLEOTIDE SEQUENCE [LARGE SCALE GENOMIC DNA]</scope>
    <source>
        <strain evidence="1 2">OD-Hann</strain>
    </source>
</reference>
<name>A0A0B1SKG2_OESDE</name>
<dbReference type="Proteomes" id="UP000053660">
    <property type="component" value="Unassembled WGS sequence"/>
</dbReference>
<organism evidence="1 2">
    <name type="scientific">Oesophagostomum dentatum</name>
    <name type="common">Nodular worm</name>
    <dbReference type="NCBI Taxonomy" id="61180"/>
    <lineage>
        <taxon>Eukaryota</taxon>
        <taxon>Metazoa</taxon>
        <taxon>Ecdysozoa</taxon>
        <taxon>Nematoda</taxon>
        <taxon>Chromadorea</taxon>
        <taxon>Rhabditida</taxon>
        <taxon>Rhabditina</taxon>
        <taxon>Rhabditomorpha</taxon>
        <taxon>Strongyloidea</taxon>
        <taxon>Strongylidae</taxon>
        <taxon>Oesophagostomum</taxon>
    </lineage>
</organism>
<accession>A0A0B1SKG2</accession>
<dbReference type="AlphaFoldDB" id="A0A0B1SKG2"/>
<evidence type="ECO:0000313" key="2">
    <source>
        <dbReference type="Proteomes" id="UP000053660"/>
    </source>
</evidence>
<gene>
    <name evidence="1" type="ORF">OESDEN_14850</name>
</gene>
<keyword evidence="2" id="KW-1185">Reference proteome</keyword>
<dbReference type="EMBL" id="KN563949">
    <property type="protein sequence ID" value="KHJ85424.1"/>
    <property type="molecule type" value="Genomic_DNA"/>
</dbReference>
<sequence length="123" mass="13597">MSTLHPKELGRNTQLYCVHAVSADEVEIPIVFALTAKTTEKEYINIFTHVKEQIEQFEGEVALKKVVLDFENDPAIGAAKKVFKDASVEGCAFHLAQAWNRRGDSLGLACYITGQKADTRIAS</sequence>
<proteinExistence type="predicted"/>
<evidence type="ECO:0008006" key="3">
    <source>
        <dbReference type="Google" id="ProtNLM"/>
    </source>
</evidence>
<evidence type="ECO:0000313" key="1">
    <source>
        <dbReference type="EMBL" id="KHJ85424.1"/>
    </source>
</evidence>